<evidence type="ECO:0000259" key="2">
    <source>
        <dbReference type="Pfam" id="PF02272"/>
    </source>
</evidence>
<dbReference type="PANTHER" id="PTHR30255">
    <property type="entry name" value="SINGLE-STRANDED-DNA-SPECIFIC EXONUCLEASE RECJ"/>
    <property type="match status" value="1"/>
</dbReference>
<dbReference type="Gene3D" id="3.90.1640.30">
    <property type="match status" value="1"/>
</dbReference>
<proteinExistence type="predicted"/>
<keyword evidence="3" id="KW-0378">Hydrolase</keyword>
<evidence type="ECO:0000313" key="4">
    <source>
        <dbReference type="Proteomes" id="UP000001303"/>
    </source>
</evidence>
<dbReference type="GO" id="GO:0006310">
    <property type="term" value="P:DNA recombination"/>
    <property type="evidence" value="ECO:0007669"/>
    <property type="project" value="InterPro"/>
</dbReference>
<dbReference type="Proteomes" id="UP000001303">
    <property type="component" value="Chromosome"/>
</dbReference>
<dbReference type="GO" id="GO:0003676">
    <property type="term" value="F:nucleic acid binding"/>
    <property type="evidence" value="ECO:0007669"/>
    <property type="project" value="InterPro"/>
</dbReference>
<name>E0TJ01_ZINIC</name>
<dbReference type="NCBIfam" id="TIGR00644">
    <property type="entry name" value="recJ"/>
    <property type="match status" value="1"/>
</dbReference>
<organism evidence="3 4">
    <name type="scientific">Zinderia insecticola (strain CARI)</name>
    <dbReference type="NCBI Taxonomy" id="871271"/>
    <lineage>
        <taxon>Bacteria</taxon>
        <taxon>Pseudomonadati</taxon>
        <taxon>Pseudomonadota</taxon>
        <taxon>Betaproteobacteria</taxon>
        <taxon>Burkholderiales</taxon>
        <taxon>Oxalobacteraceae</taxon>
        <taxon>Candidatus Zinderia</taxon>
    </lineage>
</organism>
<dbReference type="GO" id="GO:0008409">
    <property type="term" value="F:5'-3' exonuclease activity"/>
    <property type="evidence" value="ECO:0007669"/>
    <property type="project" value="InterPro"/>
</dbReference>
<gene>
    <name evidence="3" type="primary">recJ</name>
    <name evidence="3" type="ordered locus">ZICARI_173</name>
</gene>
<feature type="domain" description="DDH" evidence="1">
    <location>
        <begin position="72"/>
        <end position="226"/>
    </location>
</feature>
<sequence length="561" mass="66217">MYIFKKKINKKYKKKLLFSKLDKIFSNIYSSRKVSSISKINYNFKNLIKTKNLLNIEKATKVIIKYIFNKKKICIIPDYDCDGITSCVLAIKILKKLGANVYYFIPNRFKYGYGLSIKIIKKLKKNTKLIITVDNGISSFKGIKYANKKNIKIIITDHHLPNKKIPNNCIIVNPNFKKNNSKIKNLSGVGVTFYLLLHLNNKLKKKFLNFKKIKIKNFLDIVAIGTLADIVKLDYNNRILIYNGIRNIKNLGILKLLKFLNKNKKNINCNDIIFYISPLINSTGRIKDPYLSIKFLLTNNKKKLNNIIKSIIKINNTRKKKEKSILFIINNYINKININRYYSLIIYNKKFHEGIIGIISSKIKEKFNLPTIIFTKTKKKKFIKGSGRSIKNINIKNILEKINKSNSKIIKKFGGHSMAIGLTIFKNKLNLFKKKFNNYIKKKNNKYINKKILKIDCYLNVKYFNKKFIILLNKQIWGNNFSEPIFYNFFNIIKQKIINKKHNFLLLKLKNNIYNSIWFNNNKIINFNNKILVFFKIYLNNFNNKIQLILQYIKEINYENF</sequence>
<keyword evidence="3" id="KW-0269">Exonuclease</keyword>
<dbReference type="InterPro" id="IPR038763">
    <property type="entry name" value="DHH_sf"/>
</dbReference>
<accession>E0TJ01</accession>
<dbReference type="PANTHER" id="PTHR30255:SF2">
    <property type="entry name" value="SINGLE-STRANDED-DNA-SPECIFIC EXONUCLEASE RECJ"/>
    <property type="match status" value="1"/>
</dbReference>
<dbReference type="InterPro" id="IPR001667">
    <property type="entry name" value="DDH_dom"/>
</dbReference>
<dbReference type="KEGG" id="zin:ZICARI_173"/>
<protein>
    <submittedName>
        <fullName evidence="3">Single-stranded-DNA-specific exonuclease RecJ</fullName>
    </submittedName>
</protein>
<evidence type="ECO:0000259" key="1">
    <source>
        <dbReference type="Pfam" id="PF01368"/>
    </source>
</evidence>
<dbReference type="Pfam" id="PF01368">
    <property type="entry name" value="DHH"/>
    <property type="match status" value="1"/>
</dbReference>
<keyword evidence="3" id="KW-0540">Nuclease</keyword>
<dbReference type="STRING" id="871271.ZICARI_173"/>
<reference key="2">
    <citation type="submission" date="2010-08" db="EMBL/GenBank/DDBJ databases">
        <title>Functional convergence in reduced genomes of bacterial symbionts spanning 200 million years of evolution.</title>
        <authorList>
            <person name="McCutcheon J.P."/>
            <person name="Moran N.A."/>
        </authorList>
    </citation>
    <scope>NUCLEOTIDE SEQUENCE</scope>
    <source>
        <strain>CARI</strain>
    </source>
</reference>
<dbReference type="HOGENOM" id="CLU_009736_5_2_4"/>
<dbReference type="EMBL" id="CP002161">
    <property type="protein sequence ID" value="ADM89778.1"/>
    <property type="molecule type" value="Genomic_DNA"/>
</dbReference>
<reference evidence="3 4" key="1">
    <citation type="journal article" date="2010" name="Genome Biol. Evol.">
        <title>Functional convergence in reduced genomes of bacterial symbionts spanning 200 My of evolution.</title>
        <authorList>
            <person name="McCutcheon J.P."/>
            <person name="Moran N.A."/>
        </authorList>
    </citation>
    <scope>NUCLEOTIDE SEQUENCE [LARGE SCALE GENOMIC DNA]</scope>
    <source>
        <strain evidence="3 4">CARI</strain>
    </source>
</reference>
<dbReference type="GO" id="GO:0006281">
    <property type="term" value="P:DNA repair"/>
    <property type="evidence" value="ECO:0007669"/>
    <property type="project" value="InterPro"/>
</dbReference>
<dbReference type="SUPFAM" id="SSF64182">
    <property type="entry name" value="DHH phosphoesterases"/>
    <property type="match status" value="1"/>
</dbReference>
<dbReference type="Pfam" id="PF02272">
    <property type="entry name" value="DHHA1"/>
    <property type="match status" value="1"/>
</dbReference>
<feature type="domain" description="DHHA1" evidence="2">
    <location>
        <begin position="347"/>
        <end position="442"/>
    </location>
</feature>
<dbReference type="InterPro" id="IPR004610">
    <property type="entry name" value="RecJ"/>
</dbReference>
<dbReference type="InterPro" id="IPR003156">
    <property type="entry name" value="DHHA1_dom"/>
</dbReference>
<dbReference type="AlphaFoldDB" id="E0TJ01"/>
<dbReference type="InterPro" id="IPR051673">
    <property type="entry name" value="SSDNA_exonuclease_RecJ"/>
</dbReference>
<dbReference type="Gene3D" id="3.10.310.30">
    <property type="match status" value="1"/>
</dbReference>
<evidence type="ECO:0000313" key="3">
    <source>
        <dbReference type="EMBL" id="ADM89778.1"/>
    </source>
</evidence>
<keyword evidence="4" id="KW-1185">Reference proteome</keyword>